<dbReference type="Pfam" id="PF01112">
    <property type="entry name" value="Asparaginase_2"/>
    <property type="match status" value="1"/>
</dbReference>
<dbReference type="CDD" id="cd04513">
    <property type="entry name" value="Glycosylasparaginase"/>
    <property type="match status" value="1"/>
</dbReference>
<dbReference type="PANTHER" id="PTHR10188:SF6">
    <property type="entry name" value="N(4)-(BETA-N-ACETYLGLUCOSAMINYL)-L-ASPARAGINASE"/>
    <property type="match status" value="1"/>
</dbReference>
<dbReference type="PANTHER" id="PTHR10188">
    <property type="entry name" value="L-ASPARAGINASE"/>
    <property type="match status" value="1"/>
</dbReference>
<dbReference type="Gene3D" id="3.60.20.30">
    <property type="entry name" value="(Glycosyl)asparaginase"/>
    <property type="match status" value="1"/>
</dbReference>
<dbReference type="GO" id="GO:0003948">
    <property type="term" value="F:N4-(beta-N-acetylglucosaminyl)-L-asparaginase activity"/>
    <property type="evidence" value="ECO:0007669"/>
    <property type="project" value="TreeGrafter"/>
</dbReference>
<proteinExistence type="inferred from homology"/>
<dbReference type="GO" id="GO:0005764">
    <property type="term" value="C:lysosome"/>
    <property type="evidence" value="ECO:0007669"/>
    <property type="project" value="TreeGrafter"/>
</dbReference>
<evidence type="ECO:0000313" key="4">
    <source>
        <dbReference type="EMBL" id="CAD7231407.1"/>
    </source>
</evidence>
<dbReference type="AlphaFoldDB" id="A0A7R8WGU0"/>
<feature type="region of interest" description="Disordered" evidence="2">
    <location>
        <begin position="199"/>
        <end position="226"/>
    </location>
</feature>
<feature type="transmembrane region" description="Helical" evidence="3">
    <location>
        <begin position="12"/>
        <end position="30"/>
    </location>
</feature>
<evidence type="ECO:0000256" key="2">
    <source>
        <dbReference type="SAM" id="MobiDB-lite"/>
    </source>
</evidence>
<name>A0A7R8WGU0_9CRUS</name>
<accession>A0A7R8WGU0</accession>
<keyword evidence="3" id="KW-0472">Membrane</keyword>
<comment type="similarity">
    <text evidence="1">Belongs to the Ntn-hydrolase family.</text>
</comment>
<evidence type="ECO:0000256" key="1">
    <source>
        <dbReference type="ARBA" id="ARBA00010872"/>
    </source>
</evidence>
<protein>
    <submittedName>
        <fullName evidence="4">Uncharacterized protein</fullName>
    </submittedName>
</protein>
<keyword evidence="3" id="KW-1133">Transmembrane helix</keyword>
<dbReference type="SUPFAM" id="SSF56235">
    <property type="entry name" value="N-terminal nucleophile aminohydrolases (Ntn hydrolases)"/>
    <property type="match status" value="1"/>
</dbReference>
<reference evidence="4" key="1">
    <citation type="submission" date="2020-11" db="EMBL/GenBank/DDBJ databases">
        <authorList>
            <person name="Tran Van P."/>
        </authorList>
    </citation>
    <scope>NUCLEOTIDE SEQUENCE</scope>
</reference>
<dbReference type="InterPro" id="IPR000246">
    <property type="entry name" value="Peptidase_T2"/>
</dbReference>
<dbReference type="EMBL" id="OB663482">
    <property type="protein sequence ID" value="CAD7231407.1"/>
    <property type="molecule type" value="Genomic_DNA"/>
</dbReference>
<sequence length="387" mass="40951">MDERPVALLDEIMFFFGLLLISIGISFAKLTENLAINVTVSYDSSDPVKASGVSGESTVPFILHTWEIPPATEQAWSVLSQPGSSRLDAIEAGCAAAEDDPDIESIGAGNHPDEIGEVTLDALIFDGESMSMGAVGDLRGIPRAIGVARAVMERTKHSLLVGESAAAFAKEMGFQPANLSSSHTDREWKDWKDKRCQPNFRQNVVPDPSSSCGPYSPGRASKASEAKARSSLEIGQENHDTIGLIAIDEQGKVAVGTSTNGAKFKVPGRVGDSPIVGAGGYARSGVGAAAETGDGDVMMRFLPSFLAVEEMSRGVHPVSACRTAMDRIASVFPDFNGAMVVAGFTSPVTVTWAACCHNFGDRFTFSYSNHQEGVTVQYTNCTTTTAT</sequence>
<dbReference type="InterPro" id="IPR029055">
    <property type="entry name" value="Ntn_hydrolases_N"/>
</dbReference>
<keyword evidence="3" id="KW-0812">Transmembrane</keyword>
<gene>
    <name evidence="4" type="ORF">CTOB1V02_LOCUS9254</name>
</gene>
<dbReference type="OrthoDB" id="188713at2759"/>
<organism evidence="4">
    <name type="scientific">Cyprideis torosa</name>
    <dbReference type="NCBI Taxonomy" id="163714"/>
    <lineage>
        <taxon>Eukaryota</taxon>
        <taxon>Metazoa</taxon>
        <taxon>Ecdysozoa</taxon>
        <taxon>Arthropoda</taxon>
        <taxon>Crustacea</taxon>
        <taxon>Oligostraca</taxon>
        <taxon>Ostracoda</taxon>
        <taxon>Podocopa</taxon>
        <taxon>Podocopida</taxon>
        <taxon>Cytherocopina</taxon>
        <taxon>Cytheroidea</taxon>
        <taxon>Cytherideidae</taxon>
        <taxon>Cyprideis</taxon>
    </lineage>
</organism>
<evidence type="ECO:0000256" key="3">
    <source>
        <dbReference type="SAM" id="Phobius"/>
    </source>
</evidence>